<dbReference type="Pfam" id="PF11139">
    <property type="entry name" value="SfLAP"/>
    <property type="match status" value="1"/>
</dbReference>
<proteinExistence type="predicted"/>
<evidence type="ECO:0000313" key="2">
    <source>
        <dbReference type="EMBL" id="PCC19831.1"/>
    </source>
</evidence>
<feature type="transmembrane region" description="Helical" evidence="1">
    <location>
        <begin position="224"/>
        <end position="244"/>
    </location>
</feature>
<keyword evidence="1" id="KW-0472">Membrane</keyword>
<dbReference type="EMBL" id="NRGX01000001">
    <property type="protein sequence ID" value="PCC19831.1"/>
    <property type="molecule type" value="Genomic_DNA"/>
</dbReference>
<accession>A0A2A3X837</accession>
<gene>
    <name evidence="2" type="ORF">CIK79_16950</name>
</gene>
<dbReference type="Proteomes" id="UP000218377">
    <property type="component" value="Unassembled WGS sequence"/>
</dbReference>
<dbReference type="InterPro" id="IPR021315">
    <property type="entry name" value="Gap/Sap"/>
</dbReference>
<protein>
    <recommendedName>
        <fullName evidence="4">Sap, sulfolipid-1-addressing protein</fullName>
    </recommendedName>
</protein>
<feature type="transmembrane region" description="Helical" evidence="1">
    <location>
        <begin position="178"/>
        <end position="203"/>
    </location>
</feature>
<dbReference type="AlphaFoldDB" id="A0A2A3X837"/>
<evidence type="ECO:0000256" key="1">
    <source>
        <dbReference type="SAM" id="Phobius"/>
    </source>
</evidence>
<evidence type="ECO:0008006" key="4">
    <source>
        <dbReference type="Google" id="ProtNLM"/>
    </source>
</evidence>
<name>A0A2A3X837_BREAU</name>
<feature type="transmembrane region" description="Helical" evidence="1">
    <location>
        <begin position="6"/>
        <end position="31"/>
    </location>
</feature>
<keyword evidence="1" id="KW-1133">Transmembrane helix</keyword>
<sequence>MPDTMSLSTLIVLALIDSMSFGTLLIPVWLLMTPGRVRVGRVLLFLLAVTAIYFLIGLALFAGATALIDAANGLQASGAFLIGQFVVGLALFVISIRMDNKSARARAAERAATGEGRISRWRAKVVGEGASSARSIVTLLALAVTAILAEIATMIPYLAAIGIITAQGPGWPGSTALLAGYCFVMISPALVLTFGRVVAHSAIVGPLNRLEHGLTRHAHSMTSWIIGIVGAILAVRAISALEWIGQ</sequence>
<reference evidence="2 3" key="1">
    <citation type="journal article" date="2017" name="Elife">
        <title>Extensive horizontal gene transfer in cheese-associated bacteria.</title>
        <authorList>
            <person name="Bonham K.S."/>
            <person name="Wolfe B.E."/>
            <person name="Dutton R.J."/>
        </authorList>
    </citation>
    <scope>NUCLEOTIDE SEQUENCE [LARGE SCALE GENOMIC DNA]</scope>
    <source>
        <strain evidence="2 3">JB5</strain>
    </source>
</reference>
<feature type="transmembrane region" description="Helical" evidence="1">
    <location>
        <begin position="43"/>
        <end position="68"/>
    </location>
</feature>
<keyword evidence="1" id="KW-0812">Transmembrane</keyword>
<evidence type="ECO:0000313" key="3">
    <source>
        <dbReference type="Proteomes" id="UP000218377"/>
    </source>
</evidence>
<organism evidence="2 3">
    <name type="scientific">Brevibacterium aurantiacum</name>
    <dbReference type="NCBI Taxonomy" id="273384"/>
    <lineage>
        <taxon>Bacteria</taxon>
        <taxon>Bacillati</taxon>
        <taxon>Actinomycetota</taxon>
        <taxon>Actinomycetes</taxon>
        <taxon>Micrococcales</taxon>
        <taxon>Brevibacteriaceae</taxon>
        <taxon>Brevibacterium</taxon>
    </lineage>
</organism>
<comment type="caution">
    <text evidence="2">The sequence shown here is derived from an EMBL/GenBank/DDBJ whole genome shotgun (WGS) entry which is preliminary data.</text>
</comment>
<feature type="transmembrane region" description="Helical" evidence="1">
    <location>
        <begin position="74"/>
        <end position="96"/>
    </location>
</feature>
<feature type="transmembrane region" description="Helical" evidence="1">
    <location>
        <begin position="139"/>
        <end position="166"/>
    </location>
</feature>